<keyword evidence="4 8" id="KW-0862">Zinc</keyword>
<keyword evidence="7" id="KW-0325">Glycoprotein</keyword>
<dbReference type="PANTHER" id="PTHR11905:SF249">
    <property type="entry name" value="SOL NARAE, ISOFORM C"/>
    <property type="match status" value="1"/>
</dbReference>
<evidence type="ECO:0000256" key="9">
    <source>
        <dbReference type="SAM" id="SignalP"/>
    </source>
</evidence>
<evidence type="ECO:0000256" key="1">
    <source>
        <dbReference type="ARBA" id="ARBA00022670"/>
    </source>
</evidence>
<accession>A0ABP1NTN3</accession>
<keyword evidence="3" id="KW-0378">Hydrolase</keyword>
<evidence type="ECO:0000313" key="11">
    <source>
        <dbReference type="EMBL" id="CAL7944396.1"/>
    </source>
</evidence>
<keyword evidence="1" id="KW-0645">Protease</keyword>
<dbReference type="InterPro" id="IPR024079">
    <property type="entry name" value="MetalloPept_cat_dom_sf"/>
</dbReference>
<protein>
    <recommendedName>
        <fullName evidence="10">Peptidase M12B domain-containing protein</fullName>
    </recommendedName>
</protein>
<dbReference type="SUPFAM" id="SSF55486">
    <property type="entry name" value="Metalloproteases ('zincins'), catalytic domain"/>
    <property type="match status" value="1"/>
</dbReference>
<dbReference type="Pfam" id="PF01421">
    <property type="entry name" value="Reprolysin"/>
    <property type="match status" value="1"/>
</dbReference>
<evidence type="ECO:0000256" key="6">
    <source>
        <dbReference type="ARBA" id="ARBA00023157"/>
    </source>
</evidence>
<gene>
    <name evidence="11" type="ORF">XYLVIOL_LOCUS6625</name>
</gene>
<feature type="active site" evidence="8">
    <location>
        <position position="382"/>
    </location>
</feature>
<evidence type="ECO:0000313" key="12">
    <source>
        <dbReference type="Proteomes" id="UP001642520"/>
    </source>
</evidence>
<organism evidence="11 12">
    <name type="scientific">Xylocopa violacea</name>
    <name type="common">Violet carpenter bee</name>
    <name type="synonym">Apis violacea</name>
    <dbReference type="NCBI Taxonomy" id="135666"/>
    <lineage>
        <taxon>Eukaryota</taxon>
        <taxon>Metazoa</taxon>
        <taxon>Ecdysozoa</taxon>
        <taxon>Arthropoda</taxon>
        <taxon>Hexapoda</taxon>
        <taxon>Insecta</taxon>
        <taxon>Pterygota</taxon>
        <taxon>Neoptera</taxon>
        <taxon>Endopterygota</taxon>
        <taxon>Hymenoptera</taxon>
        <taxon>Apocrita</taxon>
        <taxon>Aculeata</taxon>
        <taxon>Apoidea</taxon>
        <taxon>Anthophila</taxon>
        <taxon>Apidae</taxon>
        <taxon>Xylocopa</taxon>
        <taxon>Xylocopa</taxon>
    </lineage>
</organism>
<proteinExistence type="predicted"/>
<keyword evidence="9" id="KW-0732">Signal</keyword>
<dbReference type="Gene3D" id="3.40.390.10">
    <property type="entry name" value="Collagenase (Catalytic Domain)"/>
    <property type="match status" value="1"/>
</dbReference>
<feature type="domain" description="Peptidase M12B" evidence="10">
    <location>
        <begin position="219"/>
        <end position="446"/>
    </location>
</feature>
<evidence type="ECO:0000256" key="8">
    <source>
        <dbReference type="PROSITE-ProRule" id="PRU00276"/>
    </source>
</evidence>
<dbReference type="Proteomes" id="UP001642520">
    <property type="component" value="Unassembled WGS sequence"/>
</dbReference>
<evidence type="ECO:0000256" key="4">
    <source>
        <dbReference type="ARBA" id="ARBA00022833"/>
    </source>
</evidence>
<keyword evidence="6" id="KW-1015">Disulfide bond</keyword>
<feature type="chain" id="PRO_5045351940" description="Peptidase M12B domain-containing protein" evidence="9">
    <location>
        <begin position="18"/>
        <end position="535"/>
    </location>
</feature>
<reference evidence="11 12" key="1">
    <citation type="submission" date="2024-08" db="EMBL/GenBank/DDBJ databases">
        <authorList>
            <person name="Will J Nash"/>
            <person name="Angela Man"/>
            <person name="Seanna McTaggart"/>
            <person name="Kendall Baker"/>
            <person name="Tom Barker"/>
            <person name="Leah Catchpole"/>
            <person name="Alex Durrant"/>
            <person name="Karim Gharbi"/>
            <person name="Naomi Irish"/>
            <person name="Gemy Kaithakottil"/>
            <person name="Debby Ku"/>
            <person name="Aaliyah Providence"/>
            <person name="Felix Shaw"/>
            <person name="David Swarbreck"/>
            <person name="Chris Watkins"/>
            <person name="Ann M. McCartney"/>
            <person name="Giulio Formenti"/>
            <person name="Alice Mouton"/>
            <person name="Noel Vella"/>
            <person name="Bjorn M von Reumont"/>
            <person name="Adriana Vella"/>
            <person name="Wilfried Haerty"/>
        </authorList>
    </citation>
    <scope>NUCLEOTIDE SEQUENCE [LARGE SCALE GENOMIC DNA]</scope>
</reference>
<comment type="caution">
    <text evidence="11">The sequence shown here is derived from an EMBL/GenBank/DDBJ whole genome shotgun (WGS) entry which is preliminary data.</text>
</comment>
<dbReference type="InterPro" id="IPR001590">
    <property type="entry name" value="Peptidase_M12B"/>
</dbReference>
<dbReference type="EMBL" id="CAXAJV020001293">
    <property type="protein sequence ID" value="CAL7944396.1"/>
    <property type="molecule type" value="Genomic_DNA"/>
</dbReference>
<evidence type="ECO:0000256" key="5">
    <source>
        <dbReference type="ARBA" id="ARBA00023049"/>
    </source>
</evidence>
<evidence type="ECO:0000256" key="2">
    <source>
        <dbReference type="ARBA" id="ARBA00022723"/>
    </source>
</evidence>
<dbReference type="Gene3D" id="3.40.1620.60">
    <property type="match status" value="1"/>
</dbReference>
<dbReference type="Pfam" id="PF17771">
    <property type="entry name" value="ADAMTS_CR_2"/>
    <property type="match status" value="1"/>
</dbReference>
<feature type="binding site" evidence="8">
    <location>
        <position position="381"/>
    </location>
    <ligand>
        <name>Zn(2+)</name>
        <dbReference type="ChEBI" id="CHEBI:29105"/>
        <note>catalytic</note>
    </ligand>
</feature>
<evidence type="ECO:0000259" key="10">
    <source>
        <dbReference type="PROSITE" id="PS50215"/>
    </source>
</evidence>
<keyword evidence="12" id="KW-1185">Reference proteome</keyword>
<feature type="signal peptide" evidence="9">
    <location>
        <begin position="1"/>
        <end position="17"/>
    </location>
</feature>
<sequence>MYILIYLCVAVMPLAHSFLKIHHLMTPDEVMGIFHTTRDAVPYYELVPILYSMSIINESSTAKLRLKAFEQNIELRLNSTDGYLASEDTPVWTVTSNQELPDGLQYNLLPNALEGIGTPMHDEDLGAAILVKQRNHKLHIFDGILPSNFVIRSLPERIIKDILYGEDGPFKGHFARNISVDDLIYTYHHIIYKKIPKEGYKNFDIINPLTRMYKIPDIVYPQVLIVVDYNLYKMLGKNVDQVKQYVVAFWNGVDLRYRVLTNPKIRLNIAGIIIAMDKDAVPYIENSLVDPTLVDADKILHGMGNYFYKENRFPWKIYDFVISNTKLNLCNKIDEELCDPATLGYAYVAGACNRNSTKKFSEAVGVAEDDGGFSGVLPTAHELGHLLGAHHDGTSKDAANCSAHNNNIMSDTLVFSANEFEWSNCSTNSFHKFLSEDRAKCLYNEPPKATAIRRILPGKLMSPDDQCRKSYGGEACNKNSSTMCYELECVVPGTNGLCVPIAAAADGSSCGNGLICLDGACVLEGAEIMTEKMSM</sequence>
<feature type="binding site" evidence="8">
    <location>
        <position position="391"/>
    </location>
    <ligand>
        <name>Zn(2+)</name>
        <dbReference type="ChEBI" id="CHEBI:29105"/>
        <note>catalytic</note>
    </ligand>
</feature>
<dbReference type="PROSITE" id="PS50215">
    <property type="entry name" value="ADAM_MEPRO"/>
    <property type="match status" value="1"/>
</dbReference>
<dbReference type="InterPro" id="IPR041645">
    <property type="entry name" value="ADAMTS_CR_2"/>
</dbReference>
<evidence type="ECO:0000256" key="7">
    <source>
        <dbReference type="ARBA" id="ARBA00023180"/>
    </source>
</evidence>
<name>A0ABP1NTN3_XYLVO</name>
<keyword evidence="5" id="KW-0482">Metalloprotease</keyword>
<comment type="caution">
    <text evidence="8">Lacks conserved residue(s) required for the propagation of feature annotation.</text>
</comment>
<feature type="binding site" evidence="8">
    <location>
        <position position="385"/>
    </location>
    <ligand>
        <name>Zn(2+)</name>
        <dbReference type="ChEBI" id="CHEBI:29105"/>
        <note>catalytic</note>
    </ligand>
</feature>
<keyword evidence="2 8" id="KW-0479">Metal-binding</keyword>
<dbReference type="PANTHER" id="PTHR11905">
    <property type="entry name" value="ADAM A DISINTEGRIN AND METALLOPROTEASE DOMAIN"/>
    <property type="match status" value="1"/>
</dbReference>
<evidence type="ECO:0000256" key="3">
    <source>
        <dbReference type="ARBA" id="ARBA00022801"/>
    </source>
</evidence>